<evidence type="ECO:0000256" key="1">
    <source>
        <dbReference type="ARBA" id="ARBA00003871"/>
    </source>
</evidence>
<dbReference type="Gene3D" id="3.90.1300.10">
    <property type="entry name" value="Amidase signature (AS) domain"/>
    <property type="match status" value="1"/>
</dbReference>
<dbReference type="EMBL" id="JAUSVK010000001">
    <property type="protein sequence ID" value="MDQ0392042.1"/>
    <property type="molecule type" value="Genomic_DNA"/>
</dbReference>
<dbReference type="InterPro" id="IPR020556">
    <property type="entry name" value="Amidase_CS"/>
</dbReference>
<name>A0ABU0FCI0_9HYPH</name>
<comment type="function">
    <text evidence="1">Hydrolyzes indole-3-acetamide (IAM) into indole-3-acetic acid (IAA).</text>
</comment>
<gene>
    <name evidence="4" type="ORF">J3R73_001834</name>
</gene>
<proteinExistence type="predicted"/>
<accession>A0ABU0FCI0</accession>
<dbReference type="InterPro" id="IPR023631">
    <property type="entry name" value="Amidase_dom"/>
</dbReference>
<evidence type="ECO:0000313" key="5">
    <source>
        <dbReference type="Proteomes" id="UP001237448"/>
    </source>
</evidence>
<evidence type="ECO:0000256" key="2">
    <source>
        <dbReference type="ARBA" id="ARBA00021874"/>
    </source>
</evidence>
<dbReference type="PANTHER" id="PTHR11895">
    <property type="entry name" value="TRANSAMIDASE"/>
    <property type="match status" value="1"/>
</dbReference>
<dbReference type="Proteomes" id="UP001237448">
    <property type="component" value="Unassembled WGS sequence"/>
</dbReference>
<feature type="domain" description="Amidase" evidence="3">
    <location>
        <begin position="29"/>
        <end position="430"/>
    </location>
</feature>
<keyword evidence="5" id="KW-1185">Reference proteome</keyword>
<dbReference type="PANTHER" id="PTHR11895:SF176">
    <property type="entry name" value="AMIDASE AMID-RELATED"/>
    <property type="match status" value="1"/>
</dbReference>
<dbReference type="PROSITE" id="PS00571">
    <property type="entry name" value="AMIDASES"/>
    <property type="match status" value="1"/>
</dbReference>
<evidence type="ECO:0000313" key="4">
    <source>
        <dbReference type="EMBL" id="MDQ0392042.1"/>
    </source>
</evidence>
<dbReference type="Pfam" id="PF01425">
    <property type="entry name" value="Amidase"/>
    <property type="match status" value="1"/>
</dbReference>
<reference evidence="4 5" key="1">
    <citation type="submission" date="2023-07" db="EMBL/GenBank/DDBJ databases">
        <title>Genomic Encyclopedia of Type Strains, Phase IV (KMG-IV): sequencing the most valuable type-strain genomes for metagenomic binning, comparative biology and taxonomic classification.</title>
        <authorList>
            <person name="Goeker M."/>
        </authorList>
    </citation>
    <scope>NUCLEOTIDE SEQUENCE [LARGE SCALE GENOMIC DNA]</scope>
    <source>
        <strain evidence="4 5">DSM 5896</strain>
    </source>
</reference>
<dbReference type="InterPro" id="IPR036928">
    <property type="entry name" value="AS_sf"/>
</dbReference>
<organism evidence="4 5">
    <name type="scientific">Labrys monachus</name>
    <dbReference type="NCBI Taxonomy" id="217067"/>
    <lineage>
        <taxon>Bacteria</taxon>
        <taxon>Pseudomonadati</taxon>
        <taxon>Pseudomonadota</taxon>
        <taxon>Alphaproteobacteria</taxon>
        <taxon>Hyphomicrobiales</taxon>
        <taxon>Xanthobacteraceae</taxon>
        <taxon>Labrys</taxon>
    </lineage>
</organism>
<protein>
    <recommendedName>
        <fullName evidence="2">Indoleacetamide hydrolase</fullName>
    </recommendedName>
</protein>
<dbReference type="GO" id="GO:0050567">
    <property type="term" value="F:glutaminyl-tRNA synthase (glutamine-hydrolyzing) activity"/>
    <property type="evidence" value="ECO:0007669"/>
    <property type="project" value="UniProtKB-EC"/>
</dbReference>
<evidence type="ECO:0000259" key="3">
    <source>
        <dbReference type="Pfam" id="PF01425"/>
    </source>
</evidence>
<dbReference type="RefSeq" id="WP_307425303.1">
    <property type="nucleotide sequence ID" value="NZ_JAUSVK010000001.1"/>
</dbReference>
<dbReference type="InterPro" id="IPR000120">
    <property type="entry name" value="Amidase"/>
</dbReference>
<keyword evidence="4" id="KW-0436">Ligase</keyword>
<dbReference type="SUPFAM" id="SSF75304">
    <property type="entry name" value="Amidase signature (AS) enzymes"/>
    <property type="match status" value="1"/>
</dbReference>
<comment type="caution">
    <text evidence="4">The sequence shown here is derived from an EMBL/GenBank/DDBJ whole genome shotgun (WGS) entry which is preliminary data.</text>
</comment>
<sequence length="448" mass="45601">MADASAFAYAGVAAIGAAFRDGSLSPRALVEAALARLDRLEPRLNAVIDPLRDLAFAMAARAQDELKAGRDRGPLHGIPVAIKDIIDIEGVPTGYATRALDPALPEQDAALVARLRAAGAVFLGKTNLLEFAYGIAHPALGQTNNPFDTGRTSGGSSGGSAALVSAGIVPLAVGTDTGGSIRIPAAYCGIVGLKPSYGAVSTQGVFPLSWSLDHAGPLARSVADAAFLLGGLTGSPVALAPRRIEGLRIGLLEPHLASPLVRPGVSAAVEAAVARLVEAGATARPVSFEGHERVSAELIAILHPEASLIHEPILARRPEGYAPGTRAQVEAGFGVPATDYVRAQRFRAGLTETIEALFAEFDVLLSPSVAFVSPIEDPAIGGEDGDAEGLSSGLANMTGQPAISLPCGLSEGLPVGLQLMGRRGDDAGLLSAAAAVEAVLGFTARPAL</sequence>
<dbReference type="GO" id="GO:0050566">
    <property type="term" value="F:asparaginyl-tRNA synthase (glutamine-hydrolyzing) activity"/>
    <property type="evidence" value="ECO:0007669"/>
    <property type="project" value="UniProtKB-EC"/>
</dbReference>